<gene>
    <name evidence="2" type="ORF">SAMN05421741_101281</name>
</gene>
<sequence>MGEKRIWNSLIMIPTIGFVLIYFFISTAIYKYGANEIYYIDSTQAMNEFFYNITYYFFSFGIIVLFSLGIIGLIYLIVMRKLLFSKNFFIYFIVLLLIYICSIKVDVNGYLNWFFD</sequence>
<organism evidence="2 3">
    <name type="scientific">Paenimyroides ummariense</name>
    <dbReference type="NCBI Taxonomy" id="913024"/>
    <lineage>
        <taxon>Bacteria</taxon>
        <taxon>Pseudomonadati</taxon>
        <taxon>Bacteroidota</taxon>
        <taxon>Flavobacteriia</taxon>
        <taxon>Flavobacteriales</taxon>
        <taxon>Flavobacteriaceae</taxon>
        <taxon>Paenimyroides</taxon>
    </lineage>
</organism>
<evidence type="ECO:0000313" key="2">
    <source>
        <dbReference type="EMBL" id="SFN14071.1"/>
    </source>
</evidence>
<proteinExistence type="predicted"/>
<evidence type="ECO:0000256" key="1">
    <source>
        <dbReference type="SAM" id="Phobius"/>
    </source>
</evidence>
<dbReference type="Proteomes" id="UP000199036">
    <property type="component" value="Unassembled WGS sequence"/>
</dbReference>
<feature type="transmembrane region" description="Helical" evidence="1">
    <location>
        <begin position="53"/>
        <end position="76"/>
    </location>
</feature>
<dbReference type="EMBL" id="FOVI01000001">
    <property type="protein sequence ID" value="SFN14071.1"/>
    <property type="molecule type" value="Genomic_DNA"/>
</dbReference>
<evidence type="ECO:0000313" key="3">
    <source>
        <dbReference type="Proteomes" id="UP000199036"/>
    </source>
</evidence>
<name>A0A1I4WJU6_9FLAO</name>
<keyword evidence="1" id="KW-0812">Transmembrane</keyword>
<keyword evidence="1" id="KW-1133">Transmembrane helix</keyword>
<reference evidence="3" key="1">
    <citation type="submission" date="2016-10" db="EMBL/GenBank/DDBJ databases">
        <authorList>
            <person name="Varghese N."/>
            <person name="Submissions S."/>
        </authorList>
    </citation>
    <scope>NUCLEOTIDE SEQUENCE [LARGE SCALE GENOMIC DNA]</scope>
    <source>
        <strain evidence="3">DS-12</strain>
    </source>
</reference>
<keyword evidence="1" id="KW-0472">Membrane</keyword>
<feature type="transmembrane region" description="Helical" evidence="1">
    <location>
        <begin position="88"/>
        <end position="105"/>
    </location>
</feature>
<dbReference type="STRING" id="913024.SAMN05421741_101281"/>
<accession>A0A1I4WJU6</accession>
<protein>
    <submittedName>
        <fullName evidence="2">Uncharacterized protein</fullName>
    </submittedName>
</protein>
<dbReference type="AlphaFoldDB" id="A0A1I4WJU6"/>
<keyword evidence="3" id="KW-1185">Reference proteome</keyword>
<feature type="transmembrane region" description="Helical" evidence="1">
    <location>
        <begin position="12"/>
        <end position="33"/>
    </location>
</feature>